<accession>A0A200Q447</accession>
<evidence type="ECO:0000256" key="1">
    <source>
        <dbReference type="SAM" id="MobiDB-lite"/>
    </source>
</evidence>
<dbReference type="EMBL" id="MVGT01003141">
    <property type="protein sequence ID" value="OVA05243.1"/>
    <property type="molecule type" value="Genomic_DNA"/>
</dbReference>
<evidence type="ECO:0008006" key="4">
    <source>
        <dbReference type="Google" id="ProtNLM"/>
    </source>
</evidence>
<protein>
    <recommendedName>
        <fullName evidence="4">Retrotransposon gag domain-containing protein</fullName>
    </recommendedName>
</protein>
<sequence>MADSQASSSTTDHSSTSINLPPPSNVSSLLSNKLTSTNYLFLRSQFIPLLRSYELLGFVDGSNLCPPKFIKDSTTDALILNPEFIRWQKQDQLLLSWLLSSLTEETHSQVLDPQTSYEVWQELARSYASQSRARISNLRNELQNLRKGSDSIQQYFNRAKRIAHQLAQASKPLDDDDLALNILAGLPLDYSPFKASMSSRMEPLSSSDLLGSLLTEEMRLHQESQSELLNAAAHYVNTPGNYRSGNFSNFSSQTQNFGRGSRGRGIQHYCFRF</sequence>
<reference evidence="2 3" key="1">
    <citation type="journal article" date="2017" name="Mol. Plant">
        <title>The Genome of Medicinal Plant Macleaya cordata Provides New Insights into Benzylisoquinoline Alkaloids Metabolism.</title>
        <authorList>
            <person name="Liu X."/>
            <person name="Liu Y."/>
            <person name="Huang P."/>
            <person name="Ma Y."/>
            <person name="Qing Z."/>
            <person name="Tang Q."/>
            <person name="Cao H."/>
            <person name="Cheng P."/>
            <person name="Zheng Y."/>
            <person name="Yuan Z."/>
            <person name="Zhou Y."/>
            <person name="Liu J."/>
            <person name="Tang Z."/>
            <person name="Zhuo Y."/>
            <person name="Zhang Y."/>
            <person name="Yu L."/>
            <person name="Huang J."/>
            <person name="Yang P."/>
            <person name="Peng Q."/>
            <person name="Zhang J."/>
            <person name="Jiang W."/>
            <person name="Zhang Z."/>
            <person name="Lin K."/>
            <person name="Ro D.K."/>
            <person name="Chen X."/>
            <person name="Xiong X."/>
            <person name="Shang Y."/>
            <person name="Huang S."/>
            <person name="Zeng J."/>
        </authorList>
    </citation>
    <scope>NUCLEOTIDE SEQUENCE [LARGE SCALE GENOMIC DNA]</scope>
    <source>
        <strain evidence="3">cv. BLH2017</strain>
        <tissue evidence="2">Root</tissue>
    </source>
</reference>
<name>A0A200Q447_MACCD</name>
<gene>
    <name evidence="2" type="ORF">BVC80_3011g1</name>
</gene>
<dbReference type="PANTHER" id="PTHR47481">
    <property type="match status" value="1"/>
</dbReference>
<evidence type="ECO:0000313" key="2">
    <source>
        <dbReference type="EMBL" id="OVA05243.1"/>
    </source>
</evidence>
<comment type="caution">
    <text evidence="2">The sequence shown here is derived from an EMBL/GenBank/DDBJ whole genome shotgun (WGS) entry which is preliminary data.</text>
</comment>
<dbReference type="STRING" id="56857.A0A200Q447"/>
<dbReference type="OrthoDB" id="851583at2759"/>
<dbReference type="Pfam" id="PF14223">
    <property type="entry name" value="Retrotran_gag_2"/>
    <property type="match status" value="1"/>
</dbReference>
<dbReference type="PANTHER" id="PTHR47481:SF22">
    <property type="entry name" value="RETROTRANSPOSON GAG DOMAIN-CONTAINING PROTEIN"/>
    <property type="match status" value="1"/>
</dbReference>
<dbReference type="OMA" id="ESIVIMI"/>
<keyword evidence="3" id="KW-1185">Reference proteome</keyword>
<feature type="region of interest" description="Disordered" evidence="1">
    <location>
        <begin position="1"/>
        <end position="25"/>
    </location>
</feature>
<dbReference type="AlphaFoldDB" id="A0A200Q447"/>
<organism evidence="2 3">
    <name type="scientific">Macleaya cordata</name>
    <name type="common">Five-seeded plume-poppy</name>
    <name type="synonym">Bocconia cordata</name>
    <dbReference type="NCBI Taxonomy" id="56857"/>
    <lineage>
        <taxon>Eukaryota</taxon>
        <taxon>Viridiplantae</taxon>
        <taxon>Streptophyta</taxon>
        <taxon>Embryophyta</taxon>
        <taxon>Tracheophyta</taxon>
        <taxon>Spermatophyta</taxon>
        <taxon>Magnoliopsida</taxon>
        <taxon>Ranunculales</taxon>
        <taxon>Papaveraceae</taxon>
        <taxon>Papaveroideae</taxon>
        <taxon>Macleaya</taxon>
    </lineage>
</organism>
<evidence type="ECO:0000313" key="3">
    <source>
        <dbReference type="Proteomes" id="UP000195402"/>
    </source>
</evidence>
<dbReference type="Proteomes" id="UP000195402">
    <property type="component" value="Unassembled WGS sequence"/>
</dbReference>
<proteinExistence type="predicted"/>
<dbReference type="InParanoid" id="A0A200Q447"/>